<keyword evidence="1" id="KW-1133">Transmembrane helix</keyword>
<organism evidence="2 3">
    <name type="scientific">Streptomyces finlayi</name>
    <dbReference type="NCBI Taxonomy" id="67296"/>
    <lineage>
        <taxon>Bacteria</taxon>
        <taxon>Bacillati</taxon>
        <taxon>Actinomycetota</taxon>
        <taxon>Actinomycetes</taxon>
        <taxon>Kitasatosporales</taxon>
        <taxon>Streptomycetaceae</taxon>
        <taxon>Streptomyces</taxon>
    </lineage>
</organism>
<dbReference type="EMBL" id="BMVC01000001">
    <property type="protein sequence ID" value="GHC80776.1"/>
    <property type="molecule type" value="Genomic_DNA"/>
</dbReference>
<evidence type="ECO:0000256" key="1">
    <source>
        <dbReference type="SAM" id="Phobius"/>
    </source>
</evidence>
<evidence type="ECO:0008006" key="4">
    <source>
        <dbReference type="Google" id="ProtNLM"/>
    </source>
</evidence>
<dbReference type="Gene3D" id="1.20.58.340">
    <property type="entry name" value="Magnesium transport protein CorA, transmembrane region"/>
    <property type="match status" value="1"/>
</dbReference>
<feature type="transmembrane region" description="Helical" evidence="1">
    <location>
        <begin position="94"/>
        <end position="115"/>
    </location>
</feature>
<dbReference type="AlphaFoldDB" id="A0A918WT64"/>
<keyword evidence="1" id="KW-0812">Transmembrane</keyword>
<dbReference type="Proteomes" id="UP000638353">
    <property type="component" value="Unassembled WGS sequence"/>
</dbReference>
<reference evidence="2" key="2">
    <citation type="submission" date="2020-09" db="EMBL/GenBank/DDBJ databases">
        <authorList>
            <person name="Sun Q."/>
            <person name="Ohkuma M."/>
        </authorList>
    </citation>
    <scope>NUCLEOTIDE SEQUENCE</scope>
    <source>
        <strain evidence="2">JCM 4637</strain>
    </source>
</reference>
<keyword evidence="1" id="KW-0472">Membrane</keyword>
<name>A0A918WT64_9ACTN</name>
<dbReference type="RefSeq" id="WP_189821241.1">
    <property type="nucleotide sequence ID" value="NZ_BMVC01000001.1"/>
</dbReference>
<protein>
    <recommendedName>
        <fullName evidence="4">Magnesium transporter CorA</fullName>
    </recommendedName>
</protein>
<evidence type="ECO:0000313" key="2">
    <source>
        <dbReference type="EMBL" id="GHC80776.1"/>
    </source>
</evidence>
<accession>A0A918WT64</accession>
<comment type="caution">
    <text evidence="2">The sequence shown here is derived from an EMBL/GenBank/DDBJ whole genome shotgun (WGS) entry which is preliminary data.</text>
</comment>
<gene>
    <name evidence="2" type="ORF">GCM10010334_08080</name>
</gene>
<feature type="transmembrane region" description="Helical" evidence="1">
    <location>
        <begin position="62"/>
        <end position="82"/>
    </location>
</feature>
<sequence length="121" mass="13501">MNTNTNHAIHTHATLAGCENHPDTVELLREIRDELRDFNKDMDRLNQLTEEQVVSTVQNRKVAAITLMFVIPSTFAAIPGANFVHLDEYGFDNFYALPVLVGSVVVAALATFGFVKKKGWL</sequence>
<evidence type="ECO:0000313" key="3">
    <source>
        <dbReference type="Proteomes" id="UP000638353"/>
    </source>
</evidence>
<proteinExistence type="predicted"/>
<reference evidence="2" key="1">
    <citation type="journal article" date="2014" name="Int. J. Syst. Evol. Microbiol.">
        <title>Complete genome sequence of Corynebacterium casei LMG S-19264T (=DSM 44701T), isolated from a smear-ripened cheese.</title>
        <authorList>
            <consortium name="US DOE Joint Genome Institute (JGI-PGF)"/>
            <person name="Walter F."/>
            <person name="Albersmeier A."/>
            <person name="Kalinowski J."/>
            <person name="Ruckert C."/>
        </authorList>
    </citation>
    <scope>NUCLEOTIDE SEQUENCE</scope>
    <source>
        <strain evidence="2">JCM 4637</strain>
    </source>
</reference>